<feature type="compositionally biased region" description="Low complexity" evidence="5">
    <location>
        <begin position="322"/>
        <end position="339"/>
    </location>
</feature>
<dbReference type="Gene3D" id="3.30.70.330">
    <property type="match status" value="1"/>
</dbReference>
<reference evidence="10" key="1">
    <citation type="submission" date="2025-08" db="UniProtKB">
        <authorList>
            <consortium name="RefSeq"/>
        </authorList>
    </citation>
    <scope>IDENTIFICATION</scope>
    <source>
        <tissue evidence="10">Muscle</tissue>
    </source>
</reference>
<dbReference type="SUPFAM" id="SSF46785">
    <property type="entry name" value="Winged helix' DNA-binding domain"/>
    <property type="match status" value="1"/>
</dbReference>
<feature type="region of interest" description="Disordered" evidence="5">
    <location>
        <begin position="48"/>
        <end position="70"/>
    </location>
</feature>
<evidence type="ECO:0000256" key="5">
    <source>
        <dbReference type="SAM" id="MobiDB-lite"/>
    </source>
</evidence>
<evidence type="ECO:0000313" key="9">
    <source>
        <dbReference type="Proteomes" id="UP000694941"/>
    </source>
</evidence>
<accession>A0ABM1BFR7</accession>
<dbReference type="SMART" id="SM00715">
    <property type="entry name" value="LA"/>
    <property type="match status" value="1"/>
</dbReference>
<dbReference type="PROSITE" id="PS50102">
    <property type="entry name" value="RRM"/>
    <property type="match status" value="1"/>
</dbReference>
<evidence type="ECO:0000256" key="2">
    <source>
        <dbReference type="ARBA" id="ARBA00022884"/>
    </source>
</evidence>
<dbReference type="PROSITE" id="PS50961">
    <property type="entry name" value="HTH_LA"/>
    <property type="match status" value="1"/>
</dbReference>
<dbReference type="InterPro" id="IPR045180">
    <property type="entry name" value="La_dom_prot"/>
</dbReference>
<dbReference type="InterPro" id="IPR036390">
    <property type="entry name" value="WH_DNA-bd_sf"/>
</dbReference>
<dbReference type="InterPro" id="IPR012677">
    <property type="entry name" value="Nucleotide-bd_a/b_plait_sf"/>
</dbReference>
<sequence length="433" mass="48397">MVDLSVSGNLDLASSTDQVTVKYQIDSTSSSDSEEYVDAECDENNLIITGSSKKAQNDTAQDFDQPESDNDIDNFKPVDNFEAPSQELVNKIIKEVEYYFSNENLLKDSFLLKHIKRNKQGYVSLKLVASFRKVKRLSKDCEVIAYSLRQSEKLDLNTEGTKIKLKNYLPTNDDKSARSVVAYNLPLGQPSAEHVKELFSKCGDVSQVRILQPGSTIPSDIKCHLSRVESAICAVVEFVKVEAAKKATVELDCTNVDWRSMRVVPLVSKKSKKSLDEGNKKSDCNDKRKKEKRNRIEQLRSNEIAGSGSETDYSIGPRQRSDTGSSSSSGYLSSSPKSSEWIGHHVGKEQQKQTLGLSFHRNNSNLQNGEHKYLTSSTNSWIQRRRENGTPSQVHNSKLIPEGVIRLPHGPNGTKGFNWNAFKSHANIPVTVY</sequence>
<feature type="domain" description="HTH La-type RNA-binding" evidence="7">
    <location>
        <begin position="82"/>
        <end position="173"/>
    </location>
</feature>
<evidence type="ECO:0000259" key="6">
    <source>
        <dbReference type="PROSITE" id="PS50102"/>
    </source>
</evidence>
<dbReference type="InterPro" id="IPR024642">
    <property type="entry name" value="SUZ-C"/>
</dbReference>
<dbReference type="PRINTS" id="PR00302">
    <property type="entry name" value="LUPUSLA"/>
</dbReference>
<dbReference type="InterPro" id="IPR000504">
    <property type="entry name" value="RRM_dom"/>
</dbReference>
<feature type="compositionally biased region" description="Basic and acidic residues" evidence="5">
    <location>
        <begin position="273"/>
        <end position="300"/>
    </location>
</feature>
<dbReference type="InterPro" id="IPR006630">
    <property type="entry name" value="La_HTH"/>
</dbReference>
<feature type="compositionally biased region" description="Polar residues" evidence="5">
    <location>
        <begin position="48"/>
        <end position="62"/>
    </location>
</feature>
<dbReference type="Gene3D" id="1.10.10.10">
    <property type="entry name" value="Winged helix-like DNA-binding domain superfamily/Winged helix DNA-binding domain"/>
    <property type="match status" value="1"/>
</dbReference>
<proteinExistence type="predicted"/>
<gene>
    <name evidence="10" type="primary">LOC106465424</name>
</gene>
<dbReference type="PROSITE" id="PS51938">
    <property type="entry name" value="SUZ_C"/>
    <property type="match status" value="1"/>
</dbReference>
<keyword evidence="3" id="KW-0539">Nucleus</keyword>
<dbReference type="Proteomes" id="UP000694941">
    <property type="component" value="Unplaced"/>
</dbReference>
<dbReference type="PANTHER" id="PTHR22792">
    <property type="entry name" value="LUPUS LA PROTEIN-RELATED"/>
    <property type="match status" value="1"/>
</dbReference>
<dbReference type="InterPro" id="IPR036388">
    <property type="entry name" value="WH-like_DNA-bd_sf"/>
</dbReference>
<dbReference type="RefSeq" id="XP_013781104.1">
    <property type="nucleotide sequence ID" value="XM_013925650.1"/>
</dbReference>
<evidence type="ECO:0000256" key="1">
    <source>
        <dbReference type="ARBA" id="ARBA00004123"/>
    </source>
</evidence>
<evidence type="ECO:0000313" key="10">
    <source>
        <dbReference type="RefSeq" id="XP_013781104.1"/>
    </source>
</evidence>
<organism evidence="9 10">
    <name type="scientific">Limulus polyphemus</name>
    <name type="common">Atlantic horseshoe crab</name>
    <dbReference type="NCBI Taxonomy" id="6850"/>
    <lineage>
        <taxon>Eukaryota</taxon>
        <taxon>Metazoa</taxon>
        <taxon>Ecdysozoa</taxon>
        <taxon>Arthropoda</taxon>
        <taxon>Chelicerata</taxon>
        <taxon>Merostomata</taxon>
        <taxon>Xiphosura</taxon>
        <taxon>Limulidae</taxon>
        <taxon>Limulus</taxon>
    </lineage>
</organism>
<feature type="domain" description="RRM" evidence="6">
    <location>
        <begin position="178"/>
        <end position="263"/>
    </location>
</feature>
<dbReference type="PANTHER" id="PTHR22792:SF140">
    <property type="entry name" value="ACHILLES, ISOFORM A"/>
    <property type="match status" value="1"/>
</dbReference>
<dbReference type="Pfam" id="PF12901">
    <property type="entry name" value="SUZ-C"/>
    <property type="match status" value="1"/>
</dbReference>
<evidence type="ECO:0000259" key="8">
    <source>
        <dbReference type="PROSITE" id="PS51938"/>
    </source>
</evidence>
<comment type="subcellular location">
    <subcellularLocation>
        <location evidence="1">Nucleus</location>
    </subcellularLocation>
</comment>
<name>A0ABM1BFR7_LIMPO</name>
<keyword evidence="2 4" id="KW-0694">RNA-binding</keyword>
<evidence type="ECO:0000256" key="4">
    <source>
        <dbReference type="PROSITE-ProRule" id="PRU00332"/>
    </source>
</evidence>
<dbReference type="GeneID" id="106465424"/>
<dbReference type="Pfam" id="PF05383">
    <property type="entry name" value="La"/>
    <property type="match status" value="1"/>
</dbReference>
<protein>
    <submittedName>
        <fullName evidence="10">La-related protein 6-like</fullName>
    </submittedName>
</protein>
<dbReference type="InterPro" id="IPR002344">
    <property type="entry name" value="Lupus_La"/>
</dbReference>
<feature type="region of interest" description="Disordered" evidence="5">
    <location>
        <begin position="269"/>
        <end position="341"/>
    </location>
</feature>
<evidence type="ECO:0000259" key="7">
    <source>
        <dbReference type="PROSITE" id="PS50961"/>
    </source>
</evidence>
<evidence type="ECO:0000256" key="3">
    <source>
        <dbReference type="ARBA" id="ARBA00023242"/>
    </source>
</evidence>
<dbReference type="SUPFAM" id="SSF54928">
    <property type="entry name" value="RNA-binding domain, RBD"/>
    <property type="match status" value="1"/>
</dbReference>
<feature type="domain" description="SUZ-C" evidence="8">
    <location>
        <begin position="376"/>
        <end position="421"/>
    </location>
</feature>
<dbReference type="InterPro" id="IPR035979">
    <property type="entry name" value="RBD_domain_sf"/>
</dbReference>
<keyword evidence="9" id="KW-1185">Reference proteome</keyword>